<evidence type="ECO:0000313" key="9">
    <source>
        <dbReference type="Proteomes" id="UP000007754"/>
    </source>
</evidence>
<keyword evidence="2" id="KW-0472">Membrane</keyword>
<dbReference type="PROSITE" id="PS00636">
    <property type="entry name" value="DNAJ_1"/>
    <property type="match status" value="1"/>
</dbReference>
<name>A0A674HVF0_TAEGU</name>
<dbReference type="InterPro" id="IPR001623">
    <property type="entry name" value="DnaJ_domain"/>
</dbReference>
<feature type="region of interest" description="Disordered" evidence="6">
    <location>
        <begin position="637"/>
        <end position="661"/>
    </location>
</feature>
<dbReference type="SUPFAM" id="SSF46565">
    <property type="entry name" value="Chaperone J-domain"/>
    <property type="match status" value="1"/>
</dbReference>
<reference evidence="8" key="2">
    <citation type="submission" date="2025-08" db="UniProtKB">
        <authorList>
            <consortium name="Ensembl"/>
        </authorList>
    </citation>
    <scope>IDENTIFICATION</scope>
</reference>
<dbReference type="PROSITE" id="PS50076">
    <property type="entry name" value="DNAJ_2"/>
    <property type="match status" value="1"/>
</dbReference>
<feature type="region of interest" description="Disordered" evidence="6">
    <location>
        <begin position="109"/>
        <end position="151"/>
    </location>
</feature>
<dbReference type="Proteomes" id="UP000007754">
    <property type="component" value="Chromosome 3"/>
</dbReference>
<evidence type="ECO:0000256" key="3">
    <source>
        <dbReference type="ARBA" id="ARBA00023139"/>
    </source>
</evidence>
<reference evidence="8 9" key="1">
    <citation type="journal article" date="2010" name="Nature">
        <title>The genome of a songbird.</title>
        <authorList>
            <person name="Warren W.C."/>
            <person name="Clayton D.F."/>
            <person name="Ellegren H."/>
            <person name="Arnold A.P."/>
            <person name="Hillier L.W."/>
            <person name="Kunstner A."/>
            <person name="Searle S."/>
            <person name="White S."/>
            <person name="Vilella A.J."/>
            <person name="Fairley S."/>
            <person name="Heger A."/>
            <person name="Kong L."/>
            <person name="Ponting C.P."/>
            <person name="Jarvis E.D."/>
            <person name="Mello C.V."/>
            <person name="Minx P."/>
            <person name="Lovell P."/>
            <person name="Velho T.A."/>
            <person name="Ferris M."/>
            <person name="Balakrishnan C.N."/>
            <person name="Sinha S."/>
            <person name="Blatti C."/>
            <person name="London S.E."/>
            <person name="Li Y."/>
            <person name="Lin Y.C."/>
            <person name="George J."/>
            <person name="Sweedler J."/>
            <person name="Southey B."/>
            <person name="Gunaratne P."/>
            <person name="Watson M."/>
            <person name="Nam K."/>
            <person name="Backstrom N."/>
            <person name="Smeds L."/>
            <person name="Nabholz B."/>
            <person name="Itoh Y."/>
            <person name="Whitney O."/>
            <person name="Pfenning A.R."/>
            <person name="Howard J."/>
            <person name="Volker M."/>
            <person name="Skinner B.M."/>
            <person name="Griffin D.K."/>
            <person name="Ye L."/>
            <person name="McLaren W.M."/>
            <person name="Flicek P."/>
            <person name="Quesada V."/>
            <person name="Velasco G."/>
            <person name="Lopez-Otin C."/>
            <person name="Puente X.S."/>
            <person name="Olender T."/>
            <person name="Lancet D."/>
            <person name="Smit A.F."/>
            <person name="Hubley R."/>
            <person name="Konkel M.K."/>
            <person name="Walker J.A."/>
            <person name="Batzer M.A."/>
            <person name="Gu W."/>
            <person name="Pollock D.D."/>
            <person name="Chen L."/>
            <person name="Cheng Z."/>
            <person name="Eichler E.E."/>
            <person name="Stapley J."/>
            <person name="Slate J."/>
            <person name="Ekblom R."/>
            <person name="Birkhead T."/>
            <person name="Burke T."/>
            <person name="Burt D."/>
            <person name="Scharff C."/>
            <person name="Adam I."/>
            <person name="Richard H."/>
            <person name="Sultan M."/>
            <person name="Soldatov A."/>
            <person name="Lehrach H."/>
            <person name="Edwards S.V."/>
            <person name="Yang S.P."/>
            <person name="Li X."/>
            <person name="Graves T."/>
            <person name="Fulton L."/>
            <person name="Nelson J."/>
            <person name="Chinwalla A."/>
            <person name="Hou S."/>
            <person name="Mardis E.R."/>
            <person name="Wilson R.K."/>
        </authorList>
    </citation>
    <scope>NUCLEOTIDE SEQUENCE [LARGE SCALE GENOMIC DNA]</scope>
</reference>
<evidence type="ECO:0000256" key="1">
    <source>
        <dbReference type="ARBA" id="ARBA00004635"/>
    </source>
</evidence>
<dbReference type="PRINTS" id="PR00625">
    <property type="entry name" value="JDOMAIN"/>
</dbReference>
<evidence type="ECO:0000256" key="6">
    <source>
        <dbReference type="SAM" id="MobiDB-lite"/>
    </source>
</evidence>
<dbReference type="CDD" id="cd06257">
    <property type="entry name" value="DnaJ"/>
    <property type="match status" value="1"/>
</dbReference>
<gene>
    <name evidence="8" type="primary">DNAJC5G</name>
</gene>
<dbReference type="InterPro" id="IPR018253">
    <property type="entry name" value="DnaJ_domain_CS"/>
</dbReference>
<keyword evidence="4" id="KW-0143">Chaperone</keyword>
<dbReference type="FunFam" id="1.10.287.110:FF:000017">
    <property type="entry name" value="dnaJ homolog subfamily C member 5"/>
    <property type="match status" value="1"/>
</dbReference>
<comment type="subcellular location">
    <subcellularLocation>
        <location evidence="1">Membrane</location>
        <topology evidence="1">Lipid-anchor</topology>
    </subcellularLocation>
</comment>
<keyword evidence="3" id="KW-0564">Palmitate</keyword>
<feature type="domain" description="J" evidence="7">
    <location>
        <begin position="492"/>
        <end position="557"/>
    </location>
</feature>
<evidence type="ECO:0000313" key="8">
    <source>
        <dbReference type="Ensembl" id="ENSTGUP00000038397.1"/>
    </source>
</evidence>
<evidence type="ECO:0000256" key="2">
    <source>
        <dbReference type="ARBA" id="ARBA00023136"/>
    </source>
</evidence>
<dbReference type="InParanoid" id="A0A674HVF0"/>
<dbReference type="PANTHER" id="PTHR44027">
    <property type="entry name" value="DNAJ HOMOLOG SUBFAMILY C MEMBER 5 HOMOLOG"/>
    <property type="match status" value="1"/>
</dbReference>
<dbReference type="PANTHER" id="PTHR44027:SF2">
    <property type="entry name" value="DNAJ HOMOLOG SUBFAMILY C MEMBER 5G"/>
    <property type="match status" value="1"/>
</dbReference>
<sequence>MLTFSPGKEGDGVQSRPAPCLESIFISIYCGWPPAPVGPSDIRDWTSWIHPVPANPHSIPGPGSWGVVTGLPSRCCPILGAQSAAGDQGVVSVPGAALVAQVLFPKGSGSLARPSAPPPTAAGNSGGGGLPRYPRRPGPGRGLTTPSPPFFTNKGAARFPCASSCCRRTGVRWCGPCPVPGGPCPIPDGPCPVPGAAGWAVPCTGCHQAGRALYRAPPGGPCPVPGVTRQAVPCTGRAVPCAGRAVPCTGQAVPCTECRRAGPALYRAGRALYRAGRALYRAGRALYRAGCALYRAGRALYRVSPGGPCPVPGVAGRAVLCTGRAVPCTGCRRAGRALYRAGRALYRAGRALYRAGCALYRVSPGGPCSVPGGPCPVPGVAGRAVPCAGRAVPCTGWAVPCTGRAVPCTGCRRAARALYRVSPGRPCPVPGGPCPVPGRGRRLRRAAAARAEAAAGQGRGGRCRVPSDPATLGAAMAEPPRPQRKLSRVGESLYRVLGLQKGSSPEEIKKAYRKLALKYHPDKNPDDPAAAERFKEINSAHATLSDADKRRLYDQYGSLGLYVAEQFGDDAVRHYFLMSKWWFKALVLCCGALTCCCCCCCCFFCCGTCCPPKEDESYKYVDPKDLEAQMCTEDSDPQIPVIAQPPPASTEPLPASARSDA</sequence>
<dbReference type="InterPro" id="IPR036869">
    <property type="entry name" value="J_dom_sf"/>
</dbReference>
<dbReference type="AlphaFoldDB" id="A0A674HVF0"/>
<reference evidence="8" key="3">
    <citation type="submission" date="2025-09" db="UniProtKB">
        <authorList>
            <consortium name="Ensembl"/>
        </authorList>
    </citation>
    <scope>IDENTIFICATION</scope>
</reference>
<organism evidence="8 9">
    <name type="scientific">Taeniopygia guttata</name>
    <name type="common">Zebra finch</name>
    <name type="synonym">Poephila guttata</name>
    <dbReference type="NCBI Taxonomy" id="59729"/>
    <lineage>
        <taxon>Eukaryota</taxon>
        <taxon>Metazoa</taxon>
        <taxon>Chordata</taxon>
        <taxon>Craniata</taxon>
        <taxon>Vertebrata</taxon>
        <taxon>Euteleostomi</taxon>
        <taxon>Archelosauria</taxon>
        <taxon>Archosauria</taxon>
        <taxon>Dinosauria</taxon>
        <taxon>Saurischia</taxon>
        <taxon>Theropoda</taxon>
        <taxon>Coelurosauria</taxon>
        <taxon>Aves</taxon>
        <taxon>Neognathae</taxon>
        <taxon>Neoaves</taxon>
        <taxon>Telluraves</taxon>
        <taxon>Australaves</taxon>
        <taxon>Passeriformes</taxon>
        <taxon>Passeroidea</taxon>
        <taxon>Estrildidae</taxon>
        <taxon>Estrildinae</taxon>
        <taxon>Taeniopygia</taxon>
    </lineage>
</organism>
<dbReference type="SMART" id="SM00271">
    <property type="entry name" value="DnaJ"/>
    <property type="match status" value="1"/>
</dbReference>
<dbReference type="InterPro" id="IPR051434">
    <property type="entry name" value="DnaJ_C_subfamily_member5"/>
</dbReference>
<evidence type="ECO:0000256" key="5">
    <source>
        <dbReference type="ARBA" id="ARBA00023288"/>
    </source>
</evidence>
<dbReference type="Ensembl" id="ENSTGUT00000028448.1">
    <property type="protein sequence ID" value="ENSTGUP00000038397.1"/>
    <property type="gene ID" value="ENSTGUG00000019682.1"/>
</dbReference>
<evidence type="ECO:0000256" key="4">
    <source>
        <dbReference type="ARBA" id="ARBA00023186"/>
    </source>
</evidence>
<dbReference type="GeneTree" id="ENSGT00940000164252"/>
<dbReference type="Pfam" id="PF00226">
    <property type="entry name" value="DnaJ"/>
    <property type="match status" value="1"/>
</dbReference>
<evidence type="ECO:0000259" key="7">
    <source>
        <dbReference type="PROSITE" id="PS50076"/>
    </source>
</evidence>
<accession>A0A674HVF0</accession>
<proteinExistence type="predicted"/>
<keyword evidence="9" id="KW-1185">Reference proteome</keyword>
<dbReference type="Gene3D" id="1.10.287.110">
    <property type="entry name" value="DnaJ domain"/>
    <property type="match status" value="1"/>
</dbReference>
<dbReference type="GO" id="GO:0016020">
    <property type="term" value="C:membrane"/>
    <property type="evidence" value="ECO:0007669"/>
    <property type="project" value="UniProtKB-SubCell"/>
</dbReference>
<dbReference type="GO" id="GO:0005737">
    <property type="term" value="C:cytoplasm"/>
    <property type="evidence" value="ECO:0007669"/>
    <property type="project" value="UniProtKB-ARBA"/>
</dbReference>
<protein>
    <recommendedName>
        <fullName evidence="7">J domain-containing protein</fullName>
    </recommendedName>
</protein>
<keyword evidence="5" id="KW-0449">Lipoprotein</keyword>